<feature type="domain" description="Calcineurin-like phosphoesterase" evidence="9">
    <location>
        <begin position="4"/>
        <end position="132"/>
    </location>
</feature>
<comment type="similarity">
    <text evidence="2">Belongs to the Ap4A hydrolase family.</text>
</comment>
<evidence type="ECO:0000313" key="11">
    <source>
        <dbReference type="Proteomes" id="UP000196027"/>
    </source>
</evidence>
<dbReference type="OrthoDB" id="9807890at2"/>
<evidence type="ECO:0000313" key="10">
    <source>
        <dbReference type="EMBL" id="ARU58517.1"/>
    </source>
</evidence>
<evidence type="ECO:0000256" key="5">
    <source>
        <dbReference type="ARBA" id="ARBA00031248"/>
    </source>
</evidence>
<dbReference type="NCBIfam" id="TIGR00668">
    <property type="entry name" value="apaH"/>
    <property type="match status" value="1"/>
</dbReference>
<dbReference type="KEGG" id="ome:OLMES_4521"/>
<keyword evidence="11" id="KW-1185">Reference proteome</keyword>
<dbReference type="GO" id="GO:0008803">
    <property type="term" value="F:bis(5'-nucleosyl)-tetraphosphatase (symmetrical) activity"/>
    <property type="evidence" value="ECO:0007669"/>
    <property type="project" value="UniProtKB-EC"/>
</dbReference>
<evidence type="ECO:0000256" key="1">
    <source>
        <dbReference type="ARBA" id="ARBA00003413"/>
    </source>
</evidence>
<sequence>MATYAVGDIQGCYDALRNVLDQVGFDPECDTLWCVGDIVNRGPKSLESLRLIKSLGDAAITVLGNHDLHLLAIAYGGHKLKRKDTLEDIFSAPDAEELLTWLKRQPLVYFDPGRNILVAHAGIPHIWSFDAACQYADEVSEVLRGPEAGAYFQAMYGDQPEIWHDSLTGMDRLRVITNYLTRMRFISREGALELNAKNEPENAPEGYVPWYSLPRSDNGRIVFGHWAALQGSTGSERFMALDTGCVWGGCLTLVNIDTGEKVACEC</sequence>
<dbReference type="RefSeq" id="WP_087463283.1">
    <property type="nucleotide sequence ID" value="NZ_CP021425.1"/>
</dbReference>
<dbReference type="InterPro" id="IPR029052">
    <property type="entry name" value="Metallo-depent_PP-like"/>
</dbReference>
<evidence type="ECO:0000256" key="6">
    <source>
        <dbReference type="ARBA" id="ARBA00032248"/>
    </source>
</evidence>
<dbReference type="Pfam" id="PF00149">
    <property type="entry name" value="Metallophos"/>
    <property type="match status" value="1"/>
</dbReference>
<gene>
    <name evidence="10" type="ORF">OLMES_4521</name>
</gene>
<dbReference type="Gene3D" id="3.60.21.10">
    <property type="match status" value="1"/>
</dbReference>
<dbReference type="PANTHER" id="PTHR40942">
    <property type="match status" value="1"/>
</dbReference>
<organism evidence="10 11">
    <name type="scientific">Oleiphilus messinensis</name>
    <dbReference type="NCBI Taxonomy" id="141451"/>
    <lineage>
        <taxon>Bacteria</taxon>
        <taxon>Pseudomonadati</taxon>
        <taxon>Pseudomonadota</taxon>
        <taxon>Gammaproteobacteria</taxon>
        <taxon>Oceanospirillales</taxon>
        <taxon>Oleiphilaceae</taxon>
        <taxon>Oleiphilus</taxon>
    </lineage>
</organism>
<dbReference type="NCBIfam" id="NF001204">
    <property type="entry name" value="PRK00166.1"/>
    <property type="match status" value="1"/>
</dbReference>
<dbReference type="SUPFAM" id="SSF56300">
    <property type="entry name" value="Metallo-dependent phosphatases"/>
    <property type="match status" value="1"/>
</dbReference>
<comment type="catalytic activity">
    <reaction evidence="8">
        <text>P(1),P(4)-bis(5'-adenosyl) tetraphosphate + H2O = 2 ADP + 2 H(+)</text>
        <dbReference type="Rhea" id="RHEA:24252"/>
        <dbReference type="ChEBI" id="CHEBI:15377"/>
        <dbReference type="ChEBI" id="CHEBI:15378"/>
        <dbReference type="ChEBI" id="CHEBI:58141"/>
        <dbReference type="ChEBI" id="CHEBI:456216"/>
        <dbReference type="EC" id="3.6.1.41"/>
    </reaction>
</comment>
<dbReference type="PIRSF" id="PIRSF000903">
    <property type="entry name" value="B5n-ttraPtase_sm"/>
    <property type="match status" value="1"/>
</dbReference>
<accession>A0A1Y0IDA7</accession>
<protein>
    <recommendedName>
        <fullName evidence="3">bis(5'-nucleosyl)-tetraphosphatase (symmetrical)</fullName>
        <ecNumber evidence="3">3.6.1.41</ecNumber>
    </recommendedName>
    <alternativeName>
        <fullName evidence="6">Ap4A hydrolase</fullName>
    </alternativeName>
    <alternativeName>
        <fullName evidence="5">Diadenosine 5',5'''-P1,P4-tetraphosphate pyrophosphohydrolase</fullName>
    </alternativeName>
    <alternativeName>
        <fullName evidence="7">Diadenosine tetraphosphatase</fullName>
    </alternativeName>
</protein>
<dbReference type="AlphaFoldDB" id="A0A1Y0IDA7"/>
<dbReference type="InterPro" id="IPR004843">
    <property type="entry name" value="Calcineurin-like_PHP"/>
</dbReference>
<evidence type="ECO:0000259" key="9">
    <source>
        <dbReference type="Pfam" id="PF00149"/>
    </source>
</evidence>
<evidence type="ECO:0000256" key="4">
    <source>
        <dbReference type="ARBA" id="ARBA00022801"/>
    </source>
</evidence>
<dbReference type="EMBL" id="CP021425">
    <property type="protein sequence ID" value="ARU58517.1"/>
    <property type="molecule type" value="Genomic_DNA"/>
</dbReference>
<reference evidence="10 11" key="1">
    <citation type="submission" date="2017-05" db="EMBL/GenBank/DDBJ databases">
        <title>Genomic insights into alkan degradation activity of Oleiphilus messinensis.</title>
        <authorList>
            <person name="Kozyavkin S.A."/>
            <person name="Slesarev A.I."/>
            <person name="Golyshin P.N."/>
            <person name="Korzhenkov A."/>
            <person name="Golyshina O.N."/>
            <person name="Toshchakov S.V."/>
        </authorList>
    </citation>
    <scope>NUCLEOTIDE SEQUENCE [LARGE SCALE GENOMIC DNA]</scope>
    <source>
        <strain evidence="10 11">ME102</strain>
    </source>
</reference>
<evidence type="ECO:0000256" key="3">
    <source>
        <dbReference type="ARBA" id="ARBA00012506"/>
    </source>
</evidence>
<dbReference type="EC" id="3.6.1.41" evidence="3"/>
<proteinExistence type="inferred from homology"/>
<evidence type="ECO:0000256" key="2">
    <source>
        <dbReference type="ARBA" id="ARBA00005419"/>
    </source>
</evidence>
<dbReference type="PANTHER" id="PTHR40942:SF4">
    <property type="entry name" value="CYTOCHROME C5"/>
    <property type="match status" value="1"/>
</dbReference>
<keyword evidence="4" id="KW-0378">Hydrolase</keyword>
<name>A0A1Y0IDA7_9GAMM</name>
<dbReference type="Proteomes" id="UP000196027">
    <property type="component" value="Chromosome"/>
</dbReference>
<evidence type="ECO:0000256" key="8">
    <source>
        <dbReference type="ARBA" id="ARBA00049417"/>
    </source>
</evidence>
<evidence type="ECO:0000256" key="7">
    <source>
        <dbReference type="ARBA" id="ARBA00033210"/>
    </source>
</evidence>
<comment type="function">
    <text evidence="1">Hydrolyzes diadenosine 5',5'''-P1,P4-tetraphosphate to yield ADP.</text>
</comment>
<dbReference type="InterPro" id="IPR004617">
    <property type="entry name" value="ApaH"/>
</dbReference>
<dbReference type="CDD" id="cd07422">
    <property type="entry name" value="MPP_ApaH"/>
    <property type="match status" value="1"/>
</dbReference>